<evidence type="ECO:0000313" key="3">
    <source>
        <dbReference type="Proteomes" id="UP000623842"/>
    </source>
</evidence>
<dbReference type="SUPFAM" id="SSF54665">
    <property type="entry name" value="CO dehydrogenase molybdoprotein N-domain-like"/>
    <property type="match status" value="1"/>
</dbReference>
<dbReference type="InterPro" id="IPR012368">
    <property type="entry name" value="OxRdtase_Mopterin-bd_su_IorB"/>
</dbReference>
<feature type="domain" description="Aldehyde oxidase/xanthine dehydrogenase a/b hammerhead" evidence="1">
    <location>
        <begin position="200"/>
        <end position="298"/>
    </location>
</feature>
<dbReference type="InterPro" id="IPR052516">
    <property type="entry name" value="N-heterocyclic_Hydroxylase"/>
</dbReference>
<dbReference type="InterPro" id="IPR008274">
    <property type="entry name" value="AldOxase/xan_DH_MoCoBD1"/>
</dbReference>
<dbReference type="RefSeq" id="WP_189771590.1">
    <property type="nucleotide sequence ID" value="NZ_BNCK01000006.1"/>
</dbReference>
<dbReference type="InterPro" id="IPR000674">
    <property type="entry name" value="Ald_Oxase/Xan_DH_a/b"/>
</dbReference>
<comment type="caution">
    <text evidence="2">The sequence shown here is derived from an EMBL/GenBank/DDBJ whole genome shotgun (WGS) entry which is preliminary data.</text>
</comment>
<reference evidence="2" key="2">
    <citation type="submission" date="2020-09" db="EMBL/GenBank/DDBJ databases">
        <authorList>
            <person name="Sun Q."/>
            <person name="Kim S."/>
        </authorList>
    </citation>
    <scope>NUCLEOTIDE SEQUENCE</scope>
    <source>
        <strain evidence="2">KCTC 42731</strain>
    </source>
</reference>
<evidence type="ECO:0000259" key="1">
    <source>
        <dbReference type="SMART" id="SM01008"/>
    </source>
</evidence>
<dbReference type="AlphaFoldDB" id="A0A919EL19"/>
<keyword evidence="3" id="KW-1185">Reference proteome</keyword>
<dbReference type="InterPro" id="IPR046867">
    <property type="entry name" value="AldOxase/xan_DH_MoCoBD2"/>
</dbReference>
<dbReference type="PIRSF" id="PIRSF036389">
    <property type="entry name" value="IOR_B"/>
    <property type="match status" value="1"/>
</dbReference>
<dbReference type="InterPro" id="IPR036856">
    <property type="entry name" value="Ald_Oxase/Xan_DH_a/b_sf"/>
</dbReference>
<dbReference type="InterPro" id="IPR037165">
    <property type="entry name" value="AldOxase/xan_DH_Mopterin-bd_sf"/>
</dbReference>
<dbReference type="SUPFAM" id="SSF56003">
    <property type="entry name" value="Molybdenum cofactor-binding domain"/>
    <property type="match status" value="2"/>
</dbReference>
<dbReference type="Proteomes" id="UP000623842">
    <property type="component" value="Unassembled WGS sequence"/>
</dbReference>
<protein>
    <submittedName>
        <fullName evidence="2">Aldehyde dehydrogenase</fullName>
    </submittedName>
</protein>
<proteinExistence type="predicted"/>
<gene>
    <name evidence="2" type="ORF">GCM10017161_27070</name>
</gene>
<organism evidence="2 3">
    <name type="scientific">Thalassotalea marina</name>
    <dbReference type="NCBI Taxonomy" id="1673741"/>
    <lineage>
        <taxon>Bacteria</taxon>
        <taxon>Pseudomonadati</taxon>
        <taxon>Pseudomonadota</taxon>
        <taxon>Gammaproteobacteria</taxon>
        <taxon>Alteromonadales</taxon>
        <taxon>Colwelliaceae</taxon>
        <taxon>Thalassotalea</taxon>
    </lineage>
</organism>
<evidence type="ECO:0000313" key="2">
    <source>
        <dbReference type="EMBL" id="GHF97474.1"/>
    </source>
</evidence>
<dbReference type="Pfam" id="PF20256">
    <property type="entry name" value="MoCoBD_2"/>
    <property type="match status" value="2"/>
</dbReference>
<dbReference type="InterPro" id="IPR006311">
    <property type="entry name" value="TAT_signal"/>
</dbReference>
<dbReference type="EMBL" id="BNCK01000006">
    <property type="protein sequence ID" value="GHF97474.1"/>
    <property type="molecule type" value="Genomic_DNA"/>
</dbReference>
<accession>A0A919EL19</accession>
<dbReference type="GO" id="GO:0016491">
    <property type="term" value="F:oxidoreductase activity"/>
    <property type="evidence" value="ECO:0007669"/>
    <property type="project" value="InterPro"/>
</dbReference>
<dbReference type="PROSITE" id="PS51318">
    <property type="entry name" value="TAT"/>
    <property type="match status" value="1"/>
</dbReference>
<name>A0A919EL19_9GAMM</name>
<sequence length="735" mass="82287">MELSRRGFLKVSLGSGGALLCSLNFPVRSADNNTSFQANIYLRFNADGTIVYRDTKPEMGQGISTGLAMVVCDELGADWSQFIIERPPLTAFTAIEHSLESSAGSNGMLTAYLPLRQAAANLRQLFVESASQYWQCAQSECKVSNSKVMRRGTDEFLPFIELYDSVIKRNVPANAPLKNNVDLKLIGNPLAIIENKDIAAGKQKFSIDIQLDNMVHASIERSPTTDSDLLSVDDSQCRQLNGVIATIKMPAFPFKTSAENKWQEKYRGTKSGVAVIAQTTWHAMEGRKRLKLSWSKSKYEGHDDLRIKKDMQDISLDNIRDIVSHGEVQNEISKAPSNKIFTSQYYNPYQENAHIEPLNAVANYDGKKLTLWAGSQSPTLAIDYVAECTGISKKNIVIHSMRSGGGFGRRYFYDFVVEAAYLAVKLQRPVKVTWSRQDCIKHGRYHLARIDEHTIMLDEDSNPVAWDSLTRSGNNYGWLARNNMLDYYAGNTTHRSSRHAEGDSLVLLPGSWRSVDAHPQGLARECFIDEVAAKLEVDPIALRKQWLSQKAVFTKEKGLNESSFNNRVKVRDQLRFVLEQAEKITNWQKELSPNQGKGISLSYFYGTFVCQIAFVSSREDKVQIDEIVCVFDCGKVINPQLVKSQIEGSIIWSLSALKNPAIQVLDGKVVQSNFHDYPVLRTNDVPNIQIHLMESERAPNRVGESAVPDTAPAVLNAIFNLNGKRYKELPCPVLA</sequence>
<dbReference type="SMART" id="SM01008">
    <property type="entry name" value="Ald_Xan_dh_C"/>
    <property type="match status" value="1"/>
</dbReference>
<dbReference type="Gene3D" id="3.30.365.10">
    <property type="entry name" value="Aldehyde oxidase/xanthine dehydrogenase, molybdopterin binding domain"/>
    <property type="match status" value="3"/>
</dbReference>
<dbReference type="Pfam" id="PF02738">
    <property type="entry name" value="MoCoBD_1"/>
    <property type="match status" value="1"/>
</dbReference>
<reference evidence="2" key="1">
    <citation type="journal article" date="2014" name="Int. J. Syst. Evol. Microbiol.">
        <title>Complete genome sequence of Corynebacterium casei LMG S-19264T (=DSM 44701T), isolated from a smear-ripened cheese.</title>
        <authorList>
            <consortium name="US DOE Joint Genome Institute (JGI-PGF)"/>
            <person name="Walter F."/>
            <person name="Albersmeier A."/>
            <person name="Kalinowski J."/>
            <person name="Ruckert C."/>
        </authorList>
    </citation>
    <scope>NUCLEOTIDE SEQUENCE</scope>
    <source>
        <strain evidence="2">KCTC 42731</strain>
    </source>
</reference>
<dbReference type="PANTHER" id="PTHR47495:SF1">
    <property type="entry name" value="BLL3820 PROTEIN"/>
    <property type="match status" value="1"/>
</dbReference>
<dbReference type="PANTHER" id="PTHR47495">
    <property type="entry name" value="ALDEHYDE DEHYDROGENASE"/>
    <property type="match status" value="1"/>
</dbReference>
<dbReference type="Gene3D" id="3.90.1170.50">
    <property type="entry name" value="Aldehyde oxidase/xanthine dehydrogenase, a/b hammerhead"/>
    <property type="match status" value="1"/>
</dbReference>